<feature type="transmembrane region" description="Helical" evidence="7">
    <location>
        <begin position="140"/>
        <end position="158"/>
    </location>
</feature>
<feature type="transmembrane region" description="Helical" evidence="7">
    <location>
        <begin position="303"/>
        <end position="327"/>
    </location>
</feature>
<feature type="transmembrane region" description="Helical" evidence="7">
    <location>
        <begin position="82"/>
        <end position="101"/>
    </location>
</feature>
<dbReference type="SUPFAM" id="SSF103473">
    <property type="entry name" value="MFS general substrate transporter"/>
    <property type="match status" value="1"/>
</dbReference>
<comment type="subcellular location">
    <subcellularLocation>
        <location evidence="1">Cell membrane</location>
        <topology evidence="1">Multi-pass membrane protein</topology>
    </subcellularLocation>
</comment>
<keyword evidence="5 7" id="KW-0472">Membrane</keyword>
<feature type="transmembrane region" description="Helical" evidence="7">
    <location>
        <begin position="214"/>
        <end position="235"/>
    </location>
</feature>
<dbReference type="InterPro" id="IPR036259">
    <property type="entry name" value="MFS_trans_sf"/>
</dbReference>
<keyword evidence="2" id="KW-1003">Cell membrane</keyword>
<dbReference type="PANTHER" id="PTHR43124:SF3">
    <property type="entry name" value="CHLORAMPHENICOL EFFLUX PUMP RV0191"/>
    <property type="match status" value="1"/>
</dbReference>
<keyword evidence="3 7" id="KW-0812">Transmembrane</keyword>
<evidence type="ECO:0000313" key="9">
    <source>
        <dbReference type="EMBL" id="UQX89295.1"/>
    </source>
</evidence>
<dbReference type="Pfam" id="PF07690">
    <property type="entry name" value="MFS_1"/>
    <property type="match status" value="1"/>
</dbReference>
<feature type="transmembrane region" description="Helical" evidence="7">
    <location>
        <begin position="107"/>
        <end position="128"/>
    </location>
</feature>
<dbReference type="InterPro" id="IPR011701">
    <property type="entry name" value="MFS"/>
</dbReference>
<evidence type="ECO:0000256" key="7">
    <source>
        <dbReference type="SAM" id="Phobius"/>
    </source>
</evidence>
<evidence type="ECO:0000313" key="10">
    <source>
        <dbReference type="Proteomes" id="UP001056336"/>
    </source>
</evidence>
<reference evidence="9" key="1">
    <citation type="journal article" date="2018" name="Int. J. Syst. Evol. Microbiol.">
        <title>Jatrophihabitans telluris sp. nov., isolated from sediment soil of lava forest wetlands and the emended description of the genus Jatrophihabitans.</title>
        <authorList>
            <person name="Lee K.C."/>
            <person name="Suh M.K."/>
            <person name="Eom M.K."/>
            <person name="Kim K.K."/>
            <person name="Kim J.S."/>
            <person name="Kim D.S."/>
            <person name="Ko S.H."/>
            <person name="Shin Y.K."/>
            <person name="Lee J.S."/>
        </authorList>
    </citation>
    <scope>NUCLEOTIDE SEQUENCE</scope>
    <source>
        <strain evidence="9">N237</strain>
    </source>
</reference>
<feature type="domain" description="Major facilitator superfamily (MFS) profile" evidence="8">
    <location>
        <begin position="16"/>
        <end position="394"/>
    </location>
</feature>
<feature type="compositionally biased region" description="Basic and acidic residues" evidence="6">
    <location>
        <begin position="411"/>
        <end position="421"/>
    </location>
</feature>
<keyword evidence="10" id="KW-1185">Reference proteome</keyword>
<name>A0ABY4R2C8_9ACTN</name>
<evidence type="ECO:0000256" key="5">
    <source>
        <dbReference type="ARBA" id="ARBA00023136"/>
    </source>
</evidence>
<dbReference type="InterPro" id="IPR050189">
    <property type="entry name" value="MFS_Efflux_Transporters"/>
</dbReference>
<organism evidence="9 10">
    <name type="scientific">Jatrophihabitans telluris</name>
    <dbReference type="NCBI Taxonomy" id="2038343"/>
    <lineage>
        <taxon>Bacteria</taxon>
        <taxon>Bacillati</taxon>
        <taxon>Actinomycetota</taxon>
        <taxon>Actinomycetes</taxon>
        <taxon>Jatrophihabitantales</taxon>
        <taxon>Jatrophihabitantaceae</taxon>
        <taxon>Jatrophihabitans</taxon>
    </lineage>
</organism>
<dbReference type="Gene3D" id="1.20.1250.20">
    <property type="entry name" value="MFS general substrate transporter like domains"/>
    <property type="match status" value="1"/>
</dbReference>
<feature type="transmembrane region" description="Helical" evidence="7">
    <location>
        <begin position="279"/>
        <end position="297"/>
    </location>
</feature>
<sequence>MPAAPTNSRGRVHVVALAALSAAAFVYVTSETLPVGLLPQISSDLSVSEGRTGLLLSFYALVAGGTAIPFTAWTTHLPRHHLLVAVLGVFVLSQIGAALAPSFWWLVAARLLCALGHGLFWSILAPVAARLAPAGQEGRATAIVFMGNSLALVVGLPLGTLLGQLAGWRAAFLVVGGGGALTLVALWRLLPALPGADDSGFSRDLLARVAERRLIALYVVTLAVVVGQFTAYSYIAPLVREHGGYVGTGYGILLLGYGAAGLAGIVLSARVIDVRPRLAFVLPTTTIVLALTLLGLIGRSPVLTAVAVIAWGGAFTTLPVVLQSSVLRVAPAVSDVASAVYVVAFQIGIGAGALIGGVLVDGAKLDSTPWCAAGAAVIALGVGLVGRGLFPSRHHQPGDVPNARGSAGPSDHSHPPEFRVR</sequence>
<evidence type="ECO:0000256" key="6">
    <source>
        <dbReference type="SAM" id="MobiDB-lite"/>
    </source>
</evidence>
<evidence type="ECO:0000256" key="4">
    <source>
        <dbReference type="ARBA" id="ARBA00022989"/>
    </source>
</evidence>
<feature type="transmembrane region" description="Helical" evidence="7">
    <location>
        <begin position="247"/>
        <end position="267"/>
    </location>
</feature>
<reference evidence="9" key="2">
    <citation type="submission" date="2022-05" db="EMBL/GenBank/DDBJ databases">
        <authorList>
            <person name="Kim J.-S."/>
            <person name="Lee K."/>
            <person name="Suh M."/>
            <person name="Eom M."/>
            <person name="Kim J.-S."/>
            <person name="Kim D.-S."/>
            <person name="Ko S.-H."/>
            <person name="Shin Y."/>
            <person name="Lee J.-S."/>
        </authorList>
    </citation>
    <scope>NUCLEOTIDE SEQUENCE</scope>
    <source>
        <strain evidence="9">N237</strain>
    </source>
</reference>
<feature type="transmembrane region" description="Helical" evidence="7">
    <location>
        <begin position="54"/>
        <end position="75"/>
    </location>
</feature>
<dbReference type="PANTHER" id="PTHR43124">
    <property type="entry name" value="PURINE EFFLUX PUMP PBUE"/>
    <property type="match status" value="1"/>
</dbReference>
<feature type="transmembrane region" description="Helical" evidence="7">
    <location>
        <begin position="372"/>
        <end position="390"/>
    </location>
</feature>
<feature type="transmembrane region" description="Helical" evidence="7">
    <location>
        <begin position="170"/>
        <end position="193"/>
    </location>
</feature>
<gene>
    <name evidence="9" type="ORF">M6D93_04645</name>
</gene>
<proteinExistence type="predicted"/>
<dbReference type="CDD" id="cd17324">
    <property type="entry name" value="MFS_NepI_like"/>
    <property type="match status" value="1"/>
</dbReference>
<accession>A0ABY4R2C8</accession>
<dbReference type="Proteomes" id="UP001056336">
    <property type="component" value="Chromosome"/>
</dbReference>
<feature type="transmembrane region" description="Helical" evidence="7">
    <location>
        <begin position="339"/>
        <end position="360"/>
    </location>
</feature>
<dbReference type="RefSeq" id="WP_249773191.1">
    <property type="nucleotide sequence ID" value="NZ_CP097332.1"/>
</dbReference>
<dbReference type="InterPro" id="IPR020846">
    <property type="entry name" value="MFS_dom"/>
</dbReference>
<dbReference type="PROSITE" id="PS50850">
    <property type="entry name" value="MFS"/>
    <property type="match status" value="1"/>
</dbReference>
<dbReference type="EMBL" id="CP097332">
    <property type="protein sequence ID" value="UQX89295.1"/>
    <property type="molecule type" value="Genomic_DNA"/>
</dbReference>
<evidence type="ECO:0000256" key="1">
    <source>
        <dbReference type="ARBA" id="ARBA00004651"/>
    </source>
</evidence>
<evidence type="ECO:0000256" key="3">
    <source>
        <dbReference type="ARBA" id="ARBA00022692"/>
    </source>
</evidence>
<evidence type="ECO:0000259" key="8">
    <source>
        <dbReference type="PROSITE" id="PS50850"/>
    </source>
</evidence>
<keyword evidence="4 7" id="KW-1133">Transmembrane helix</keyword>
<evidence type="ECO:0000256" key="2">
    <source>
        <dbReference type="ARBA" id="ARBA00022475"/>
    </source>
</evidence>
<feature type="region of interest" description="Disordered" evidence="6">
    <location>
        <begin position="395"/>
        <end position="421"/>
    </location>
</feature>
<protein>
    <submittedName>
        <fullName evidence="9">MFS transporter</fullName>
    </submittedName>
</protein>